<organism evidence="1 2">
    <name type="scientific">Meloidogyne incognita</name>
    <name type="common">Southern root-knot nematode worm</name>
    <name type="synonym">Oxyuris incognita</name>
    <dbReference type="NCBI Taxonomy" id="6306"/>
    <lineage>
        <taxon>Eukaryota</taxon>
        <taxon>Metazoa</taxon>
        <taxon>Ecdysozoa</taxon>
        <taxon>Nematoda</taxon>
        <taxon>Chromadorea</taxon>
        <taxon>Rhabditida</taxon>
        <taxon>Tylenchina</taxon>
        <taxon>Tylenchomorpha</taxon>
        <taxon>Tylenchoidea</taxon>
        <taxon>Meloidogynidae</taxon>
        <taxon>Meloidogyninae</taxon>
        <taxon>Meloidogyne</taxon>
        <taxon>Meloidogyne incognita group</taxon>
    </lineage>
</organism>
<proteinExistence type="predicted"/>
<dbReference type="AlphaFoldDB" id="A0A914M7X1"/>
<protein>
    <submittedName>
        <fullName evidence="2">Uncharacterized protein</fullName>
    </submittedName>
</protein>
<name>A0A914M7X1_MELIC</name>
<evidence type="ECO:0000313" key="2">
    <source>
        <dbReference type="WBParaSite" id="Minc3s01319g22738"/>
    </source>
</evidence>
<keyword evidence="1" id="KW-1185">Reference proteome</keyword>
<dbReference type="Proteomes" id="UP000887563">
    <property type="component" value="Unplaced"/>
</dbReference>
<reference evidence="2" key="1">
    <citation type="submission" date="2022-11" db="UniProtKB">
        <authorList>
            <consortium name="WormBaseParasite"/>
        </authorList>
    </citation>
    <scope>IDENTIFICATION</scope>
</reference>
<evidence type="ECO:0000313" key="1">
    <source>
        <dbReference type="Proteomes" id="UP000887563"/>
    </source>
</evidence>
<accession>A0A914M7X1</accession>
<sequence>MLGDEQHPSTSLATDGRGMVKEWVVSHEYLDNMKNRFEAYCYVGWKCVGS</sequence>
<dbReference type="WBParaSite" id="Minc3s01319g22738">
    <property type="protein sequence ID" value="Minc3s01319g22738"/>
    <property type="gene ID" value="Minc3s01319g22738"/>
</dbReference>